<dbReference type="Proteomes" id="UP000005436">
    <property type="component" value="Chromosome"/>
</dbReference>
<organism evidence="1 2">
    <name type="scientific">Tannerella forsythia (strain ATCC 43037 / JCM 10827 / CCUG 21028 A / KCTC 5666 / FDC 338)</name>
    <name type="common">Bacteroides forsythus</name>
    <dbReference type="NCBI Taxonomy" id="203275"/>
    <lineage>
        <taxon>Bacteria</taxon>
        <taxon>Pseudomonadati</taxon>
        <taxon>Bacteroidota</taxon>
        <taxon>Bacteroidia</taxon>
        <taxon>Bacteroidales</taxon>
        <taxon>Tannerellaceae</taxon>
        <taxon>Tannerella</taxon>
    </lineage>
</organism>
<gene>
    <name evidence="1" type="ordered locus">BFO_2111</name>
</gene>
<dbReference type="PATRIC" id="fig|203275.8.peg.1916"/>
<sequence length="42" mass="4737">MKPTGIRRETKGVPVVSPYGRLASLQSSYNLKLRDTLFGVYH</sequence>
<reference evidence="2" key="1">
    <citation type="submission" date="2011-12" db="EMBL/GenBank/DDBJ databases">
        <title>Complete sequence of Tannerella forsythia ATCC 43037.</title>
        <authorList>
            <person name="Dewhirst F."/>
            <person name="Tanner A."/>
            <person name="Izard J."/>
            <person name="Brinkac L."/>
            <person name="Durkin A.S."/>
            <person name="Hostetler J."/>
            <person name="Shetty J."/>
            <person name="Torralba M."/>
            <person name="Gill S."/>
            <person name="Nelson K."/>
        </authorList>
    </citation>
    <scope>NUCLEOTIDE SEQUENCE [LARGE SCALE GENOMIC DNA]</scope>
    <source>
        <strain evidence="2">ATCC 43037 / JCM 10827 / CCUG 33226 / KCTC 5666 / FDC 338</strain>
    </source>
</reference>
<dbReference type="EMBL" id="CP003191">
    <property type="protein sequence ID" value="AEW20017.1"/>
    <property type="molecule type" value="Genomic_DNA"/>
</dbReference>
<name>G8UHY4_TANFA</name>
<protein>
    <submittedName>
        <fullName evidence="1">Uncharacterized protein</fullName>
    </submittedName>
</protein>
<accession>G8UHY4</accession>
<keyword evidence="2" id="KW-1185">Reference proteome</keyword>
<evidence type="ECO:0000313" key="1">
    <source>
        <dbReference type="EMBL" id="AEW20017.1"/>
    </source>
</evidence>
<dbReference type="STRING" id="203275.BFO_2111"/>
<dbReference type="KEGG" id="tfo:BFO_2111"/>
<proteinExistence type="predicted"/>
<dbReference type="AlphaFoldDB" id="G8UHY4"/>
<dbReference type="HOGENOM" id="CLU_3259002_0_0_10"/>
<evidence type="ECO:0000313" key="2">
    <source>
        <dbReference type="Proteomes" id="UP000005436"/>
    </source>
</evidence>